<gene>
    <name evidence="1" type="ORF">PV666_50795</name>
</gene>
<comment type="caution">
    <text evidence="1">The sequence shown here is derived from an EMBL/GenBank/DDBJ whole genome shotgun (WGS) entry which is preliminary data.</text>
</comment>
<dbReference type="EMBL" id="JARAWP010000069">
    <property type="protein sequence ID" value="MDX3026091.1"/>
    <property type="molecule type" value="Genomic_DNA"/>
</dbReference>
<accession>A0ABU4MDZ3</accession>
<evidence type="ECO:0000313" key="1">
    <source>
        <dbReference type="EMBL" id="MDX3026091.1"/>
    </source>
</evidence>
<proteinExistence type="predicted"/>
<keyword evidence="2" id="KW-1185">Reference proteome</keyword>
<dbReference type="RefSeq" id="WP_119612080.1">
    <property type="nucleotide sequence ID" value="NZ_CP122371.1"/>
</dbReference>
<sequence length="78" mass="8867">MTQKTPAQLRAEAEKAITPLGQKRVRLLAQLEEIDRDLRPLIAEAVRMEVPYRRINELTAVAPNTARAWATKSTEDVR</sequence>
<name>A0ABU4MDZ3_9ACTN</name>
<protein>
    <submittedName>
        <fullName evidence="1">Uncharacterized protein</fullName>
    </submittedName>
</protein>
<organism evidence="1 2">
    <name type="scientific">Streptomyces acidiscabies</name>
    <dbReference type="NCBI Taxonomy" id="42234"/>
    <lineage>
        <taxon>Bacteria</taxon>
        <taxon>Bacillati</taxon>
        <taxon>Actinomycetota</taxon>
        <taxon>Actinomycetes</taxon>
        <taxon>Kitasatosporales</taxon>
        <taxon>Streptomycetaceae</taxon>
        <taxon>Streptomyces</taxon>
    </lineage>
</organism>
<reference evidence="1 2" key="1">
    <citation type="journal article" date="2023" name="Microb. Genom.">
        <title>Mesoterricola silvestris gen. nov., sp. nov., Mesoterricola sediminis sp. nov., Geothrix oryzae sp. nov., Geothrix edaphica sp. nov., Geothrix rubra sp. nov., and Geothrix limicola sp. nov., six novel members of Acidobacteriota isolated from soils.</title>
        <authorList>
            <person name="Weisberg A.J."/>
            <person name="Pearce E."/>
            <person name="Kramer C.G."/>
            <person name="Chang J.H."/>
            <person name="Clarke C.R."/>
        </authorList>
    </citation>
    <scope>NUCLEOTIDE SEQUENCE [LARGE SCALE GENOMIC DNA]</scope>
    <source>
        <strain evidence="1 2">NB05-1H</strain>
    </source>
</reference>
<dbReference type="Proteomes" id="UP001272987">
    <property type="component" value="Unassembled WGS sequence"/>
</dbReference>
<evidence type="ECO:0000313" key="2">
    <source>
        <dbReference type="Proteomes" id="UP001272987"/>
    </source>
</evidence>